<evidence type="ECO:0000259" key="10">
    <source>
        <dbReference type="Pfam" id="PF01432"/>
    </source>
</evidence>
<keyword evidence="1 9" id="KW-0645">Protease</keyword>
<keyword evidence="7" id="KW-1015">Disulfide bond</keyword>
<evidence type="ECO:0000256" key="9">
    <source>
        <dbReference type="RuleBase" id="RU003435"/>
    </source>
</evidence>
<dbReference type="RefSeq" id="WP_275117928.1">
    <property type="nucleotide sequence ID" value="NZ_JAOTPO010000004.1"/>
</dbReference>
<comment type="caution">
    <text evidence="11">The sequence shown here is derived from an EMBL/GenBank/DDBJ whole genome shotgun (WGS) entry which is preliminary data.</text>
</comment>
<dbReference type="PANTHER" id="PTHR10514">
    <property type="entry name" value="ANGIOTENSIN-CONVERTING ENZYME"/>
    <property type="match status" value="1"/>
</dbReference>
<accession>A0ABT5VGJ3</accession>
<keyword evidence="4 9" id="KW-0378">Hydrolase</keyword>
<keyword evidence="3" id="KW-0732">Signal</keyword>
<dbReference type="Gene3D" id="1.10.1370.30">
    <property type="match status" value="1"/>
</dbReference>
<evidence type="ECO:0000256" key="7">
    <source>
        <dbReference type="ARBA" id="ARBA00023157"/>
    </source>
</evidence>
<protein>
    <submittedName>
        <fullName evidence="11">M3 family metallopeptidase</fullName>
    </submittedName>
</protein>
<evidence type="ECO:0000256" key="4">
    <source>
        <dbReference type="ARBA" id="ARBA00022801"/>
    </source>
</evidence>
<evidence type="ECO:0000256" key="3">
    <source>
        <dbReference type="ARBA" id="ARBA00022729"/>
    </source>
</evidence>
<evidence type="ECO:0000256" key="5">
    <source>
        <dbReference type="ARBA" id="ARBA00022833"/>
    </source>
</evidence>
<evidence type="ECO:0000256" key="8">
    <source>
        <dbReference type="ARBA" id="ARBA00023180"/>
    </source>
</evidence>
<dbReference type="Pfam" id="PF01432">
    <property type="entry name" value="Peptidase_M3"/>
    <property type="match status" value="1"/>
</dbReference>
<reference evidence="11" key="1">
    <citation type="submission" date="2024-05" db="EMBL/GenBank/DDBJ databases">
        <title>Alkalihalobacillus sp. strain MEB203 novel alkaliphilic bacterium from Lonar Lake, India.</title>
        <authorList>
            <person name="Joshi A."/>
            <person name="Thite S."/>
            <person name="Mengade P."/>
        </authorList>
    </citation>
    <scope>NUCLEOTIDE SEQUENCE</scope>
    <source>
        <strain evidence="11">MEB 203</strain>
    </source>
</reference>
<evidence type="ECO:0000256" key="2">
    <source>
        <dbReference type="ARBA" id="ARBA00022723"/>
    </source>
</evidence>
<proteinExistence type="inferred from homology"/>
<comment type="similarity">
    <text evidence="9">Belongs to the peptidase M3 family.</text>
</comment>
<evidence type="ECO:0000256" key="1">
    <source>
        <dbReference type="ARBA" id="ARBA00022670"/>
    </source>
</evidence>
<dbReference type="PANTHER" id="PTHR10514:SF27">
    <property type="entry name" value="ANGIOTENSIN-CONVERTING ENZYME"/>
    <property type="match status" value="1"/>
</dbReference>
<dbReference type="InterPro" id="IPR001548">
    <property type="entry name" value="Peptidase_M2"/>
</dbReference>
<keyword evidence="8" id="KW-0325">Glycoprotein</keyword>
<keyword evidence="5 9" id="KW-0862">Zinc</keyword>
<dbReference type="Proteomes" id="UP001148125">
    <property type="component" value="Unassembled WGS sequence"/>
</dbReference>
<dbReference type="SUPFAM" id="SSF55486">
    <property type="entry name" value="Metalloproteases ('zincins'), catalytic domain"/>
    <property type="match status" value="1"/>
</dbReference>
<keyword evidence="12" id="KW-1185">Reference proteome</keyword>
<feature type="domain" description="Peptidase M3A/M3B catalytic" evidence="10">
    <location>
        <begin position="129"/>
        <end position="521"/>
    </location>
</feature>
<evidence type="ECO:0000256" key="6">
    <source>
        <dbReference type="ARBA" id="ARBA00023049"/>
    </source>
</evidence>
<evidence type="ECO:0000313" key="11">
    <source>
        <dbReference type="EMBL" id="MDE5413309.1"/>
    </source>
</evidence>
<gene>
    <name evidence="11" type="ORF">N7Z68_07915</name>
</gene>
<organism evidence="11 12">
    <name type="scientific">Alkalihalobacterium chitinilyticum</name>
    <dbReference type="NCBI Taxonomy" id="2980103"/>
    <lineage>
        <taxon>Bacteria</taxon>
        <taxon>Bacillati</taxon>
        <taxon>Bacillota</taxon>
        <taxon>Bacilli</taxon>
        <taxon>Bacillales</taxon>
        <taxon>Bacillaceae</taxon>
        <taxon>Alkalihalobacterium</taxon>
    </lineage>
</organism>
<evidence type="ECO:0000313" key="12">
    <source>
        <dbReference type="Proteomes" id="UP001148125"/>
    </source>
</evidence>
<dbReference type="InterPro" id="IPR001567">
    <property type="entry name" value="Pept_M3A_M3B_dom"/>
</dbReference>
<dbReference type="EMBL" id="JAOTPO010000004">
    <property type="protein sequence ID" value="MDE5413309.1"/>
    <property type="molecule type" value="Genomic_DNA"/>
</dbReference>
<comment type="cofactor">
    <cofactor evidence="9">
        <name>Zn(2+)</name>
        <dbReference type="ChEBI" id="CHEBI:29105"/>
    </cofactor>
    <text evidence="9">Binds 1 zinc ion.</text>
</comment>
<keyword evidence="6 9" id="KW-0482">Metalloprotease</keyword>
<keyword evidence="2 9" id="KW-0479">Metal-binding</keyword>
<name>A0ABT5VGJ3_9BACI</name>
<sequence length="528" mass="61679">MTVQQFLKDQNLMVEKLYRNITNTSWMAQTTGEKEWADKVGEAQTEFRTYFSNSELFNAVQNYLRESELTAIETRQLEALQSQFKENQLPKESLQELSQLSAELNHMFNTYEPEVNGKKLSANDVRNILLNSEDLQEREDAWKASKEVGQVVEEKLLTLVMKRNEAAKAVGYNNYHEMSFENQELDREEIFAIFQKLVDLSNDTYRQLKSELDEQLAAKFGMDVSDLRPWHYVDPFFQEAPATEETNLDPYFKNEDLEKLTADTFAAMNIPIEDLYAKSDLNPRPGKNPTAFCMDLDREGDTRVLCNNQPNSYWMGTMLHEFGHAAYFKYLDTKLPYVLRAPAHTLTTEAIAMLFGKMTENREWLSTFLKLDDKQLDTLAPALEKYEQLKMLISARWIITFVFFEKELYENPDQDLNALWWKLVSDIQLVNAPEDRNLPDWAAKIHFTLAPVYYQNYLLGELTSAQLHQYIKTDLSDQFFTPTVGNFLREEFFKPGSKYHWNEKIEKVTGQPLNPQFFVDAYCKLNEN</sequence>